<reference evidence="1 2" key="1">
    <citation type="submission" date="2022-05" db="EMBL/GenBank/DDBJ databases">
        <authorList>
            <consortium name="Genoscope - CEA"/>
            <person name="William W."/>
        </authorList>
    </citation>
    <scope>NUCLEOTIDE SEQUENCE [LARGE SCALE GENOMIC DNA]</scope>
</reference>
<evidence type="ECO:0000313" key="1">
    <source>
        <dbReference type="EMBL" id="CAH3181015.1"/>
    </source>
</evidence>
<protein>
    <submittedName>
        <fullName evidence="1">Uncharacterized protein</fullName>
    </submittedName>
</protein>
<name>A0ABN8RS66_9CNID</name>
<dbReference type="EMBL" id="CALNXK010000289">
    <property type="protein sequence ID" value="CAH3181015.1"/>
    <property type="molecule type" value="Genomic_DNA"/>
</dbReference>
<proteinExistence type="predicted"/>
<comment type="caution">
    <text evidence="1">The sequence shown here is derived from an EMBL/GenBank/DDBJ whole genome shotgun (WGS) entry which is preliminary data.</text>
</comment>
<organism evidence="1 2">
    <name type="scientific">Porites lobata</name>
    <dbReference type="NCBI Taxonomy" id="104759"/>
    <lineage>
        <taxon>Eukaryota</taxon>
        <taxon>Metazoa</taxon>
        <taxon>Cnidaria</taxon>
        <taxon>Anthozoa</taxon>
        <taxon>Hexacorallia</taxon>
        <taxon>Scleractinia</taxon>
        <taxon>Fungiina</taxon>
        <taxon>Poritidae</taxon>
        <taxon>Porites</taxon>
    </lineage>
</organism>
<keyword evidence="2" id="KW-1185">Reference proteome</keyword>
<accession>A0ABN8RS66</accession>
<dbReference type="Proteomes" id="UP001159405">
    <property type="component" value="Unassembled WGS sequence"/>
</dbReference>
<sequence length="58" mass="6370">MLDVEQNSVAKLPHFERAFLALGKAGEHCKNASDVVGAVSRINFTKLTSFNVVLFYSV</sequence>
<evidence type="ECO:0000313" key="2">
    <source>
        <dbReference type="Proteomes" id="UP001159405"/>
    </source>
</evidence>
<gene>
    <name evidence="1" type="ORF">PLOB_00024080</name>
</gene>